<dbReference type="GO" id="GO:0050793">
    <property type="term" value="P:regulation of developmental process"/>
    <property type="evidence" value="ECO:0007669"/>
    <property type="project" value="UniProtKB-ARBA"/>
</dbReference>
<organism evidence="19 20">
    <name type="scientific">Rehaibacterium terrae</name>
    <dbReference type="NCBI Taxonomy" id="1341696"/>
    <lineage>
        <taxon>Bacteria</taxon>
        <taxon>Pseudomonadati</taxon>
        <taxon>Pseudomonadota</taxon>
        <taxon>Gammaproteobacteria</taxon>
        <taxon>Lysobacterales</taxon>
        <taxon>Lysobacteraceae</taxon>
        <taxon>Rehaibacterium</taxon>
    </lineage>
</organism>
<evidence type="ECO:0000256" key="3">
    <source>
        <dbReference type="ARBA" id="ARBA00005042"/>
    </source>
</evidence>
<keyword evidence="10 18" id="KW-1133">Transmembrane helix</keyword>
<evidence type="ECO:0000256" key="16">
    <source>
        <dbReference type="NCBIfam" id="TIGR00560"/>
    </source>
</evidence>
<dbReference type="RefSeq" id="WP_183948871.1">
    <property type="nucleotide sequence ID" value="NZ_JACHHX010000016.1"/>
</dbReference>
<dbReference type="GO" id="GO:0005886">
    <property type="term" value="C:plasma membrane"/>
    <property type="evidence" value="ECO:0007669"/>
    <property type="project" value="TreeGrafter"/>
</dbReference>
<keyword evidence="12 18" id="KW-0472">Membrane</keyword>
<dbReference type="AlphaFoldDB" id="A0A7W8DF98"/>
<comment type="pathway">
    <text evidence="3">Phospholipid metabolism; phosphatidylglycerol biosynthesis; phosphatidylglycerol from CDP-diacylglycerol: step 1/2.</text>
</comment>
<dbReference type="PROSITE" id="PS00379">
    <property type="entry name" value="CDP_ALCOHOL_P_TRANSF"/>
    <property type="match status" value="1"/>
</dbReference>
<feature type="transmembrane region" description="Helical" evidence="18">
    <location>
        <begin position="7"/>
        <end position="26"/>
    </location>
</feature>
<evidence type="ECO:0000256" key="5">
    <source>
        <dbReference type="ARBA" id="ARBA00013170"/>
    </source>
</evidence>
<evidence type="ECO:0000256" key="14">
    <source>
        <dbReference type="ARBA" id="ARBA00023264"/>
    </source>
</evidence>
<evidence type="ECO:0000256" key="11">
    <source>
        <dbReference type="ARBA" id="ARBA00023098"/>
    </source>
</evidence>
<comment type="catalytic activity">
    <reaction evidence="15">
        <text>a CDP-1,2-diacyl-sn-glycerol + sn-glycerol 3-phosphate = a 1,2-diacyl-sn-glycero-3-phospho-(1'-sn-glycero-3'-phosphate) + CMP + H(+)</text>
        <dbReference type="Rhea" id="RHEA:12593"/>
        <dbReference type="ChEBI" id="CHEBI:15378"/>
        <dbReference type="ChEBI" id="CHEBI:57597"/>
        <dbReference type="ChEBI" id="CHEBI:58332"/>
        <dbReference type="ChEBI" id="CHEBI:60110"/>
        <dbReference type="ChEBI" id="CHEBI:60377"/>
        <dbReference type="EC" id="2.7.8.5"/>
    </reaction>
</comment>
<keyword evidence="9 18" id="KW-0812">Transmembrane</keyword>
<evidence type="ECO:0000256" key="1">
    <source>
        <dbReference type="ARBA" id="ARBA00001936"/>
    </source>
</evidence>
<evidence type="ECO:0000256" key="13">
    <source>
        <dbReference type="ARBA" id="ARBA00023209"/>
    </source>
</evidence>
<dbReference type="Proteomes" id="UP000519004">
    <property type="component" value="Unassembled WGS sequence"/>
</dbReference>
<keyword evidence="11" id="KW-0443">Lipid metabolism</keyword>
<evidence type="ECO:0000256" key="2">
    <source>
        <dbReference type="ARBA" id="ARBA00004141"/>
    </source>
</evidence>
<dbReference type="GO" id="GO:0046474">
    <property type="term" value="P:glycerophospholipid biosynthetic process"/>
    <property type="evidence" value="ECO:0007669"/>
    <property type="project" value="TreeGrafter"/>
</dbReference>
<accession>A0A7W8DF98</accession>
<evidence type="ECO:0000256" key="15">
    <source>
        <dbReference type="ARBA" id="ARBA00048586"/>
    </source>
</evidence>
<dbReference type="GO" id="GO:0008444">
    <property type="term" value="F:CDP-diacylglycerol-glycerol-3-phosphate 3-phosphatidyltransferase activity"/>
    <property type="evidence" value="ECO:0007669"/>
    <property type="project" value="UniProtKB-UniRule"/>
</dbReference>
<keyword evidence="8 17" id="KW-0808">Transferase</keyword>
<dbReference type="PIRSF" id="PIRSF000847">
    <property type="entry name" value="Phos_ph_gly_syn"/>
    <property type="match status" value="1"/>
</dbReference>
<dbReference type="Gene3D" id="1.20.120.1760">
    <property type="match status" value="1"/>
</dbReference>
<feature type="transmembrane region" description="Helical" evidence="18">
    <location>
        <begin position="164"/>
        <end position="185"/>
    </location>
</feature>
<dbReference type="InterPro" id="IPR004570">
    <property type="entry name" value="Phosphatidylglycerol_P_synth"/>
</dbReference>
<evidence type="ECO:0000256" key="6">
    <source>
        <dbReference type="ARBA" id="ARBA00014944"/>
    </source>
</evidence>
<keyword evidence="13" id="KW-0594">Phospholipid biosynthesis</keyword>
<dbReference type="NCBIfam" id="TIGR00560">
    <property type="entry name" value="pgsA"/>
    <property type="match status" value="1"/>
</dbReference>
<comment type="subcellular location">
    <subcellularLocation>
        <location evidence="2">Membrane</location>
        <topology evidence="2">Multi-pass membrane protein</topology>
    </subcellularLocation>
</comment>
<evidence type="ECO:0000313" key="20">
    <source>
        <dbReference type="Proteomes" id="UP000519004"/>
    </source>
</evidence>
<dbReference type="Pfam" id="PF01066">
    <property type="entry name" value="CDP-OH_P_transf"/>
    <property type="match status" value="1"/>
</dbReference>
<evidence type="ECO:0000256" key="17">
    <source>
        <dbReference type="RuleBase" id="RU003750"/>
    </source>
</evidence>
<protein>
    <recommendedName>
        <fullName evidence="6 16">CDP-diacylglycerol--glycerol-3-phosphate 3-phosphatidyltransferase</fullName>
        <ecNumber evidence="5 16">2.7.8.5</ecNumber>
    </recommendedName>
</protein>
<dbReference type="EC" id="2.7.8.5" evidence="5 16"/>
<evidence type="ECO:0000256" key="4">
    <source>
        <dbReference type="ARBA" id="ARBA00010441"/>
    </source>
</evidence>
<evidence type="ECO:0000256" key="10">
    <source>
        <dbReference type="ARBA" id="ARBA00022989"/>
    </source>
</evidence>
<dbReference type="FunFam" id="1.20.120.1760:FF:000008">
    <property type="entry name" value="CDP-diacylglycerol--glycerol-3-phosphate 3-phosphatidyltransferase 2"/>
    <property type="match status" value="1"/>
</dbReference>
<keyword evidence="7" id="KW-0444">Lipid biosynthesis</keyword>
<evidence type="ECO:0000256" key="18">
    <source>
        <dbReference type="SAM" id="Phobius"/>
    </source>
</evidence>
<dbReference type="EMBL" id="JACHHX010000016">
    <property type="protein sequence ID" value="MBB5016200.1"/>
    <property type="molecule type" value="Genomic_DNA"/>
</dbReference>
<comment type="caution">
    <text evidence="19">The sequence shown here is derived from an EMBL/GenBank/DDBJ whole genome shotgun (WGS) entry which is preliminary data.</text>
</comment>
<dbReference type="GO" id="GO:0036094">
    <property type="term" value="F:small molecule binding"/>
    <property type="evidence" value="ECO:0007669"/>
    <property type="project" value="UniProtKB-ARBA"/>
</dbReference>
<dbReference type="InterPro" id="IPR048254">
    <property type="entry name" value="CDP_ALCOHOL_P_TRANSF_CS"/>
</dbReference>
<dbReference type="PANTHER" id="PTHR14269:SF62">
    <property type="entry name" value="CDP-DIACYLGLYCEROL--GLYCEROL-3-PHOSPHATE 3-PHOSPHATIDYLTRANSFERASE 1, CHLOROPLASTIC"/>
    <property type="match status" value="1"/>
</dbReference>
<dbReference type="InterPro" id="IPR043130">
    <property type="entry name" value="CDP-OH_PTrfase_TM_dom"/>
</dbReference>
<feature type="transmembrane region" description="Helical" evidence="18">
    <location>
        <begin position="32"/>
        <end position="52"/>
    </location>
</feature>
<comment type="cofactor">
    <cofactor evidence="1">
        <name>Mn(2+)</name>
        <dbReference type="ChEBI" id="CHEBI:29035"/>
    </cofactor>
</comment>
<dbReference type="InterPro" id="IPR000462">
    <property type="entry name" value="CDP-OH_P_trans"/>
</dbReference>
<keyword evidence="14" id="KW-1208">Phospholipid metabolism</keyword>
<proteinExistence type="inferred from homology"/>
<dbReference type="GO" id="GO:0005737">
    <property type="term" value="C:cytoplasm"/>
    <property type="evidence" value="ECO:0007669"/>
    <property type="project" value="UniProtKB-ARBA"/>
</dbReference>
<evidence type="ECO:0000256" key="9">
    <source>
        <dbReference type="ARBA" id="ARBA00022692"/>
    </source>
</evidence>
<reference evidence="19 20" key="1">
    <citation type="submission" date="2020-08" db="EMBL/GenBank/DDBJ databases">
        <title>Genomic Encyclopedia of Type Strains, Phase IV (KMG-IV): sequencing the most valuable type-strain genomes for metagenomic binning, comparative biology and taxonomic classification.</title>
        <authorList>
            <person name="Goeker M."/>
        </authorList>
    </citation>
    <scope>NUCLEOTIDE SEQUENCE [LARGE SCALE GENOMIC DNA]</scope>
    <source>
        <strain evidence="19 20">DSM 25897</strain>
    </source>
</reference>
<evidence type="ECO:0000256" key="8">
    <source>
        <dbReference type="ARBA" id="ARBA00022679"/>
    </source>
</evidence>
<evidence type="ECO:0000256" key="7">
    <source>
        <dbReference type="ARBA" id="ARBA00022516"/>
    </source>
</evidence>
<feature type="transmembrane region" description="Helical" evidence="18">
    <location>
        <begin position="129"/>
        <end position="152"/>
    </location>
</feature>
<name>A0A7W8DF98_9GAMM</name>
<comment type="similarity">
    <text evidence="4 17">Belongs to the CDP-alcohol phosphatidyltransferase class-I family.</text>
</comment>
<sequence>MTLTIPTVLTLFRIALIPVLVLVWYLDYSWTNFAAAFIFTIGAITDWLDGWIARRFGMYSAFGAFLDPVADKLAVTVALFLIVQKHPTLFMAILAAIIVGREITISALREWMAEIGERGRVKVAWVGKIKTIVQMVALILLLYFAPIPLAGGEYLFPTFRVGEVLLAVAAFLTLWSGWNYLVAAWPAMRGEKST</sequence>
<evidence type="ECO:0000313" key="19">
    <source>
        <dbReference type="EMBL" id="MBB5016200.1"/>
    </source>
</evidence>
<dbReference type="PANTHER" id="PTHR14269">
    <property type="entry name" value="CDP-DIACYLGLYCEROL--GLYCEROL-3-PHOSPHATE 3-PHOSPHATIDYLTRANSFERASE-RELATED"/>
    <property type="match status" value="1"/>
</dbReference>
<dbReference type="InterPro" id="IPR050324">
    <property type="entry name" value="CDP-alcohol_PTase-I"/>
</dbReference>
<gene>
    <name evidence="19" type="ORF">HNQ58_002111</name>
</gene>
<keyword evidence="20" id="KW-1185">Reference proteome</keyword>
<evidence type="ECO:0000256" key="12">
    <source>
        <dbReference type="ARBA" id="ARBA00023136"/>
    </source>
</evidence>